<dbReference type="EMBL" id="QLMJ01000008">
    <property type="protein sequence ID" value="RAK36700.1"/>
    <property type="molecule type" value="Genomic_DNA"/>
</dbReference>
<evidence type="ECO:0000259" key="1">
    <source>
        <dbReference type="Pfam" id="PF01814"/>
    </source>
</evidence>
<reference evidence="2 3" key="1">
    <citation type="submission" date="2018-06" db="EMBL/GenBank/DDBJ databases">
        <title>Genomic Encyclopedia of Type Strains, Phase III (KMG-III): the genomes of soil and plant-associated and newly described type strains.</title>
        <authorList>
            <person name="Whitman W."/>
        </authorList>
    </citation>
    <scope>NUCLEOTIDE SEQUENCE [LARGE SCALE GENOMIC DNA]</scope>
    <source>
        <strain evidence="2 3">CGMCC 4.7090</strain>
    </source>
</reference>
<dbReference type="Gene3D" id="1.20.120.520">
    <property type="entry name" value="nmb1532 protein domain like"/>
    <property type="match status" value="1"/>
</dbReference>
<dbReference type="Proteomes" id="UP000249341">
    <property type="component" value="Unassembled WGS sequence"/>
</dbReference>
<comment type="caution">
    <text evidence="2">The sequence shown here is derived from an EMBL/GenBank/DDBJ whole genome shotgun (WGS) entry which is preliminary data.</text>
</comment>
<evidence type="ECO:0000313" key="3">
    <source>
        <dbReference type="Proteomes" id="UP000249341"/>
    </source>
</evidence>
<dbReference type="InterPro" id="IPR012312">
    <property type="entry name" value="Hemerythrin-like"/>
</dbReference>
<evidence type="ECO:0000313" key="2">
    <source>
        <dbReference type="EMBL" id="RAK36700.1"/>
    </source>
</evidence>
<gene>
    <name evidence="2" type="ORF">B0I29_108290</name>
</gene>
<protein>
    <submittedName>
        <fullName evidence="2">Hemerythrin HHE cation binding domain-containing protein</fullName>
    </submittedName>
</protein>
<dbReference type="Pfam" id="PF01814">
    <property type="entry name" value="Hemerythrin"/>
    <property type="match status" value="1"/>
</dbReference>
<name>A0A327ZBS6_9ACTN</name>
<keyword evidence="3" id="KW-1185">Reference proteome</keyword>
<feature type="domain" description="Hemerythrin-like" evidence="1">
    <location>
        <begin position="6"/>
        <end position="129"/>
    </location>
</feature>
<sequence length="147" mass="16212">MAWAQEMRSTHARLREALQLTRDSLDHPGATVAAVGDLLLYCRGFCAALDGHHRAEDRTLFPAIAAARPDLRPVLRALEQDHSMIAYLLTGLTAAVDRSAAPDELHQHLDGIGAIMESHFRYEERQLLTVLESLNLPAAREEALGPL</sequence>
<accession>A0A327ZBS6</accession>
<dbReference type="AlphaFoldDB" id="A0A327ZBS6"/>
<organism evidence="2 3">
    <name type="scientific">Actinoplanes lutulentus</name>
    <dbReference type="NCBI Taxonomy" id="1287878"/>
    <lineage>
        <taxon>Bacteria</taxon>
        <taxon>Bacillati</taxon>
        <taxon>Actinomycetota</taxon>
        <taxon>Actinomycetes</taxon>
        <taxon>Micromonosporales</taxon>
        <taxon>Micromonosporaceae</taxon>
        <taxon>Actinoplanes</taxon>
    </lineage>
</organism>
<proteinExistence type="predicted"/>